<evidence type="ECO:0000256" key="5">
    <source>
        <dbReference type="ARBA" id="ARBA00022801"/>
    </source>
</evidence>
<keyword evidence="6" id="KW-0694">RNA-binding</keyword>
<name>A0ABV1Z4P0_9HYPH</name>
<sequence>MKSISGKEFARAVERQGSTLLRIAGSHHIYGKQGSIVRLSIPIHANKPLKTGLLRHLLALAEMNERDI</sequence>
<comment type="similarity">
    <text evidence="1">Belongs to the HicA mRNA interferase family.</text>
</comment>
<dbReference type="InterPro" id="IPR012933">
    <property type="entry name" value="HicA_mRNA_interferase"/>
</dbReference>
<dbReference type="Gene3D" id="3.30.920.30">
    <property type="entry name" value="Hypothetical protein"/>
    <property type="match status" value="1"/>
</dbReference>
<evidence type="ECO:0000313" key="8">
    <source>
        <dbReference type="EMBL" id="MER9406929.1"/>
    </source>
</evidence>
<dbReference type="InterPro" id="IPR038570">
    <property type="entry name" value="HicA_sf"/>
</dbReference>
<reference evidence="8 9" key="1">
    <citation type="journal article" date="2024" name="Proc. Natl. Acad. Sci. U.S.A.">
        <title>The evolutionary genomics of adaptation to stress in wild rhizobium bacteria.</title>
        <authorList>
            <person name="Kehlet-Delgado H."/>
            <person name="Montoya A.P."/>
            <person name="Jensen K.T."/>
            <person name="Wendlandt C.E."/>
            <person name="Dexheimer C."/>
            <person name="Roberts M."/>
            <person name="Torres Martinez L."/>
            <person name="Friesen M.L."/>
            <person name="Griffitts J.S."/>
            <person name="Porter S.S."/>
        </authorList>
    </citation>
    <scope>NUCLEOTIDE SEQUENCE [LARGE SCALE GENOMIC DNA]</scope>
    <source>
        <strain evidence="8 9">M0641</strain>
    </source>
</reference>
<keyword evidence="5" id="KW-0378">Hydrolase</keyword>
<proteinExistence type="inferred from homology"/>
<comment type="caution">
    <text evidence="8">The sequence shown here is derived from an EMBL/GenBank/DDBJ whole genome shotgun (WGS) entry which is preliminary data.</text>
</comment>
<dbReference type="RefSeq" id="WP_352560404.1">
    <property type="nucleotide sequence ID" value="NZ_JAMYQB010000021.1"/>
</dbReference>
<keyword evidence="7" id="KW-0346">Stress response</keyword>
<organism evidence="8 9">
    <name type="scientific">Mesorhizobium caraganae</name>
    <dbReference type="NCBI Taxonomy" id="483206"/>
    <lineage>
        <taxon>Bacteria</taxon>
        <taxon>Pseudomonadati</taxon>
        <taxon>Pseudomonadota</taxon>
        <taxon>Alphaproteobacteria</taxon>
        <taxon>Hyphomicrobiales</taxon>
        <taxon>Phyllobacteriaceae</taxon>
        <taxon>Mesorhizobium</taxon>
    </lineage>
</organism>
<dbReference type="EMBL" id="JAMYQB010000021">
    <property type="protein sequence ID" value="MER9406929.1"/>
    <property type="molecule type" value="Genomic_DNA"/>
</dbReference>
<keyword evidence="2" id="KW-1277">Toxin-antitoxin system</keyword>
<evidence type="ECO:0000256" key="1">
    <source>
        <dbReference type="ARBA" id="ARBA00006620"/>
    </source>
</evidence>
<protein>
    <submittedName>
        <fullName evidence="8">Type II toxin-antitoxin system HicA family toxin</fullName>
    </submittedName>
</protein>
<evidence type="ECO:0000256" key="7">
    <source>
        <dbReference type="ARBA" id="ARBA00023016"/>
    </source>
</evidence>
<keyword evidence="4" id="KW-0255">Endonuclease</keyword>
<dbReference type="SUPFAM" id="SSF54786">
    <property type="entry name" value="YcfA/nrd intein domain"/>
    <property type="match status" value="1"/>
</dbReference>
<keyword evidence="9" id="KW-1185">Reference proteome</keyword>
<evidence type="ECO:0000256" key="6">
    <source>
        <dbReference type="ARBA" id="ARBA00022884"/>
    </source>
</evidence>
<accession>A0ABV1Z4P0</accession>
<evidence type="ECO:0000256" key="2">
    <source>
        <dbReference type="ARBA" id="ARBA00022649"/>
    </source>
</evidence>
<evidence type="ECO:0000256" key="3">
    <source>
        <dbReference type="ARBA" id="ARBA00022722"/>
    </source>
</evidence>
<evidence type="ECO:0000256" key="4">
    <source>
        <dbReference type="ARBA" id="ARBA00022759"/>
    </source>
</evidence>
<evidence type="ECO:0000313" key="9">
    <source>
        <dbReference type="Proteomes" id="UP001433071"/>
    </source>
</evidence>
<dbReference type="Pfam" id="PF07927">
    <property type="entry name" value="HicA_toxin"/>
    <property type="match status" value="1"/>
</dbReference>
<dbReference type="Proteomes" id="UP001433071">
    <property type="component" value="Unassembled WGS sequence"/>
</dbReference>
<gene>
    <name evidence="8" type="ORF">NKI36_23115</name>
</gene>
<keyword evidence="3" id="KW-0540">Nuclease</keyword>